<evidence type="ECO:0000313" key="2">
    <source>
        <dbReference type="Proteomes" id="UP000663935"/>
    </source>
</evidence>
<reference evidence="1 2" key="1">
    <citation type="submission" date="2021-03" db="EMBL/GenBank/DDBJ databases">
        <title>Complete genome of Polaribacter_sp.G4M1.</title>
        <authorList>
            <person name="Jeong S.W."/>
            <person name="Bae J.W."/>
        </authorList>
    </citation>
    <scope>NUCLEOTIDE SEQUENCE [LARGE SCALE GENOMIC DNA]</scope>
    <source>
        <strain evidence="1 2">G4M1</strain>
    </source>
</reference>
<protein>
    <recommendedName>
        <fullName evidence="3">Addiction module component</fullName>
    </recommendedName>
</protein>
<dbReference type="RefSeq" id="WP_207970733.1">
    <property type="nucleotide sequence ID" value="NZ_CP071795.1"/>
</dbReference>
<gene>
    <name evidence="1" type="ORF">JL193_10360</name>
</gene>
<accession>A0ABX7SQN8</accession>
<dbReference type="Proteomes" id="UP000663935">
    <property type="component" value="Chromosome"/>
</dbReference>
<sequence length="90" mass="10275">MGSKEKRIALSQWILETDENVLNEIEAIYNLHSKKEENSSKIVGYTVNGKALTKETYVKHINKIRADIDNGAKTFTTSEVREYVLSNRNS</sequence>
<dbReference type="EMBL" id="CP071795">
    <property type="protein sequence ID" value="QTD36549.1"/>
    <property type="molecule type" value="Genomic_DNA"/>
</dbReference>
<keyword evidence="2" id="KW-1185">Reference proteome</keyword>
<name>A0ABX7SQN8_9FLAO</name>
<evidence type="ECO:0000313" key="1">
    <source>
        <dbReference type="EMBL" id="QTD36549.1"/>
    </source>
</evidence>
<organism evidence="1 2">
    <name type="scientific">Polaribacter batillariae</name>
    <dbReference type="NCBI Taxonomy" id="2808900"/>
    <lineage>
        <taxon>Bacteria</taxon>
        <taxon>Pseudomonadati</taxon>
        <taxon>Bacteroidota</taxon>
        <taxon>Flavobacteriia</taxon>
        <taxon>Flavobacteriales</taxon>
        <taxon>Flavobacteriaceae</taxon>
    </lineage>
</organism>
<evidence type="ECO:0008006" key="3">
    <source>
        <dbReference type="Google" id="ProtNLM"/>
    </source>
</evidence>
<proteinExistence type="predicted"/>